<dbReference type="InterPro" id="IPR043129">
    <property type="entry name" value="ATPase_NBD"/>
</dbReference>
<dbReference type="SUPFAM" id="SSF53067">
    <property type="entry name" value="Actin-like ATPase domain"/>
    <property type="match status" value="2"/>
</dbReference>
<dbReference type="CDD" id="cd24079">
    <property type="entry name" value="ASKHA_NBD_PG1100-like"/>
    <property type="match status" value="1"/>
</dbReference>
<reference evidence="1" key="1">
    <citation type="submission" date="2019-08" db="EMBL/GenBank/DDBJ databases">
        <authorList>
            <person name="Kucharzyk K."/>
            <person name="Murdoch R.W."/>
            <person name="Higgins S."/>
            <person name="Loffler F."/>
        </authorList>
    </citation>
    <scope>NUCLEOTIDE SEQUENCE</scope>
</reference>
<sequence length="285" mass="31624">MGLTLIADSGSTKTAWRGFAGNEIFLEVETGGLNPVYLSEESISSEVEKNLRPFIDFSNVERLYFYGAGCHSTEMQMKLQNALSLFFPESILHIHSDMEGAAIGLFGHIPGIACIIGTGSNSCYWNGTTIERNIPALGFIIGDEGSGAWMGKRIAADYLRGVLPADLAEILEKDYPDDLTFFLKQVYQNEFAGRFLASITGKINHLQEHPYVLALESEAIEIFFRHHISMYEKKGAPVGFVGSIALNMKDLLLKFCRERGYVVSSVVSNPLDGIQEYLRDELYPS</sequence>
<dbReference type="PANTHER" id="PTHR43190">
    <property type="entry name" value="N-ACETYL-D-GLUCOSAMINE KINASE"/>
    <property type="match status" value="1"/>
</dbReference>
<dbReference type="PANTHER" id="PTHR43190:SF3">
    <property type="entry name" value="N-ACETYL-D-GLUCOSAMINE KINASE"/>
    <property type="match status" value="1"/>
</dbReference>
<dbReference type="Gene3D" id="3.30.420.40">
    <property type="match status" value="2"/>
</dbReference>
<protein>
    <recommendedName>
        <fullName evidence="2">ATPase BadF/BadG/BcrA/BcrD type domain-containing protein</fullName>
    </recommendedName>
</protein>
<gene>
    <name evidence="1" type="ORF">SDC9_43947</name>
</gene>
<name>A0A644W4Y3_9ZZZZ</name>
<evidence type="ECO:0008006" key="2">
    <source>
        <dbReference type="Google" id="ProtNLM"/>
    </source>
</evidence>
<evidence type="ECO:0000313" key="1">
    <source>
        <dbReference type="EMBL" id="MPL97752.1"/>
    </source>
</evidence>
<proteinExistence type="predicted"/>
<dbReference type="AlphaFoldDB" id="A0A644W4Y3"/>
<dbReference type="Gene3D" id="1.10.720.160">
    <property type="match status" value="1"/>
</dbReference>
<dbReference type="InterPro" id="IPR052519">
    <property type="entry name" value="Euk-type_GlcNAc_Kinase"/>
</dbReference>
<dbReference type="EMBL" id="VSSQ01000573">
    <property type="protein sequence ID" value="MPL97752.1"/>
    <property type="molecule type" value="Genomic_DNA"/>
</dbReference>
<organism evidence="1">
    <name type="scientific">bioreactor metagenome</name>
    <dbReference type="NCBI Taxonomy" id="1076179"/>
    <lineage>
        <taxon>unclassified sequences</taxon>
        <taxon>metagenomes</taxon>
        <taxon>ecological metagenomes</taxon>
    </lineage>
</organism>
<comment type="caution">
    <text evidence="1">The sequence shown here is derived from an EMBL/GenBank/DDBJ whole genome shotgun (WGS) entry which is preliminary data.</text>
</comment>
<accession>A0A644W4Y3</accession>